<dbReference type="Proteomes" id="UP000634136">
    <property type="component" value="Unassembled WGS sequence"/>
</dbReference>
<feature type="compositionally biased region" description="Polar residues" evidence="1">
    <location>
        <begin position="19"/>
        <end position="29"/>
    </location>
</feature>
<feature type="region of interest" description="Disordered" evidence="1">
    <location>
        <begin position="195"/>
        <end position="259"/>
    </location>
</feature>
<evidence type="ECO:0000313" key="2">
    <source>
        <dbReference type="EMBL" id="KAF7841350.1"/>
    </source>
</evidence>
<protein>
    <submittedName>
        <fullName evidence="2">Uncharacterized protein</fullName>
    </submittedName>
</protein>
<evidence type="ECO:0000313" key="3">
    <source>
        <dbReference type="Proteomes" id="UP000634136"/>
    </source>
</evidence>
<dbReference type="AlphaFoldDB" id="A0A835CIL7"/>
<feature type="compositionally biased region" description="Basic and acidic residues" evidence="1">
    <location>
        <begin position="222"/>
        <end position="231"/>
    </location>
</feature>
<dbReference type="EMBL" id="JAAIUW010000002">
    <property type="protein sequence ID" value="KAF7841350.1"/>
    <property type="molecule type" value="Genomic_DNA"/>
</dbReference>
<sequence>MTRIRHTRVMSPQCAFSHRGTSSSNQPSRVSHGESPPSSHIPIFSYYGFIDEEGPTGLNWYPLEEASMETFVDGHPLVDLQWVTCWTLIYFSKNKDYPTVSDGSVVPLPFQIGDGVDVFAKRVRVAGIIPLFSAFEISILNWLNICPVQLVNNTWIRIRGLQEVVLANFDDIDLALFPKIWDRLRSNLRRRSKRRKKKERLILGPKDGVSSSTSASHLAARGTREEVRRGILPEGPRGLSGMKEEPVEPTSLIQSPPSLRLAKRRMMVDTA</sequence>
<name>A0A835CIL7_9FABA</name>
<keyword evidence="3" id="KW-1185">Reference proteome</keyword>
<organism evidence="2 3">
    <name type="scientific">Senna tora</name>
    <dbReference type="NCBI Taxonomy" id="362788"/>
    <lineage>
        <taxon>Eukaryota</taxon>
        <taxon>Viridiplantae</taxon>
        <taxon>Streptophyta</taxon>
        <taxon>Embryophyta</taxon>
        <taxon>Tracheophyta</taxon>
        <taxon>Spermatophyta</taxon>
        <taxon>Magnoliopsida</taxon>
        <taxon>eudicotyledons</taxon>
        <taxon>Gunneridae</taxon>
        <taxon>Pentapetalae</taxon>
        <taxon>rosids</taxon>
        <taxon>fabids</taxon>
        <taxon>Fabales</taxon>
        <taxon>Fabaceae</taxon>
        <taxon>Caesalpinioideae</taxon>
        <taxon>Cassia clade</taxon>
        <taxon>Senna</taxon>
    </lineage>
</organism>
<reference evidence="2" key="1">
    <citation type="submission" date="2020-09" db="EMBL/GenBank/DDBJ databases">
        <title>Genome-Enabled Discovery of Anthraquinone Biosynthesis in Senna tora.</title>
        <authorList>
            <person name="Kang S.-H."/>
            <person name="Pandey R.P."/>
            <person name="Lee C.-M."/>
            <person name="Sim J.-S."/>
            <person name="Jeong J.-T."/>
            <person name="Choi B.-S."/>
            <person name="Jung M."/>
            <person name="Ginzburg D."/>
            <person name="Zhao K."/>
            <person name="Won S.Y."/>
            <person name="Oh T.-J."/>
            <person name="Yu Y."/>
            <person name="Kim N.-H."/>
            <person name="Lee O.R."/>
            <person name="Lee T.-H."/>
            <person name="Bashyal P."/>
            <person name="Kim T.-S."/>
            <person name="Lee W.-H."/>
            <person name="Kawkins C."/>
            <person name="Kim C.-K."/>
            <person name="Kim J.S."/>
            <person name="Ahn B.O."/>
            <person name="Rhee S.Y."/>
            <person name="Sohng J.K."/>
        </authorList>
    </citation>
    <scope>NUCLEOTIDE SEQUENCE</scope>
    <source>
        <tissue evidence="2">Leaf</tissue>
    </source>
</reference>
<accession>A0A835CIL7</accession>
<comment type="caution">
    <text evidence="2">The sequence shown here is derived from an EMBL/GenBank/DDBJ whole genome shotgun (WGS) entry which is preliminary data.</text>
</comment>
<feature type="region of interest" description="Disordered" evidence="1">
    <location>
        <begin position="1"/>
        <end position="37"/>
    </location>
</feature>
<proteinExistence type="predicted"/>
<evidence type="ECO:0000256" key="1">
    <source>
        <dbReference type="SAM" id="MobiDB-lite"/>
    </source>
</evidence>
<gene>
    <name evidence="2" type="ORF">G2W53_003648</name>
</gene>